<keyword evidence="2" id="KW-0812">Transmembrane</keyword>
<evidence type="ECO:0000256" key="2">
    <source>
        <dbReference type="SAM" id="Phobius"/>
    </source>
</evidence>
<dbReference type="EMBL" id="CP084933">
    <property type="protein sequence ID" value="USI75239.1"/>
    <property type="molecule type" value="Genomic_DNA"/>
</dbReference>
<feature type="region of interest" description="Disordered" evidence="1">
    <location>
        <begin position="1"/>
        <end position="74"/>
    </location>
</feature>
<sequence length="306" mass="33914">MDRDRDDEPRRLLDQARRIQGQGRGGRNRGGDRADTPAGKFDMSDWNTPTGAPAEPPADPVPAPSPAARARDQADTAKAFSMFSAIDTGIQRLLSNFGMIRDLVADVRASVADAAAKDAKRAEEEAARNKRIADRLIDPDQLARHAEAGARQGAREALDSSVREWTRRLDDDASARHLIVKQMAFDQTERRNDENRRRRRDRWWNVGLLMLALLIPLATGYGYFLGRTAGHAAGYAQARDEVAAANWANTANGRLARQLDQASEQTIPAIAACPKDYGWKREKRDGAYWCFGANSDGRSYTGWLLP</sequence>
<protein>
    <submittedName>
        <fullName evidence="3">Uncharacterized protein</fullName>
    </submittedName>
</protein>
<name>A0ABY4XEJ9_9SPHN</name>
<evidence type="ECO:0000313" key="3">
    <source>
        <dbReference type="EMBL" id="USI75239.1"/>
    </source>
</evidence>
<proteinExistence type="predicted"/>
<feature type="compositionally biased region" description="Pro residues" evidence="1">
    <location>
        <begin position="54"/>
        <end position="65"/>
    </location>
</feature>
<evidence type="ECO:0000313" key="4">
    <source>
        <dbReference type="Proteomes" id="UP001056937"/>
    </source>
</evidence>
<keyword evidence="2" id="KW-1133">Transmembrane helix</keyword>
<feature type="transmembrane region" description="Helical" evidence="2">
    <location>
        <begin position="203"/>
        <end position="224"/>
    </location>
</feature>
<feature type="compositionally biased region" description="Basic and acidic residues" evidence="1">
    <location>
        <begin position="1"/>
        <end position="17"/>
    </location>
</feature>
<accession>A0ABY4XEJ9</accession>
<gene>
    <name evidence="3" type="ORF">LHA26_19875</name>
</gene>
<dbReference type="Proteomes" id="UP001056937">
    <property type="component" value="Plasmid p2"/>
</dbReference>
<organism evidence="3 4">
    <name type="scientific">Sphingomonas morindae</name>
    <dbReference type="NCBI Taxonomy" id="1541170"/>
    <lineage>
        <taxon>Bacteria</taxon>
        <taxon>Pseudomonadati</taxon>
        <taxon>Pseudomonadota</taxon>
        <taxon>Alphaproteobacteria</taxon>
        <taxon>Sphingomonadales</taxon>
        <taxon>Sphingomonadaceae</taxon>
        <taxon>Sphingomonas</taxon>
    </lineage>
</organism>
<reference evidence="3" key="1">
    <citation type="journal article" date="2022" name="Toxins">
        <title>Genomic Analysis of Sphingopyxis sp. USTB-05 for Biodegrading Cyanobacterial Hepatotoxins.</title>
        <authorList>
            <person name="Liu C."/>
            <person name="Xu Q."/>
            <person name="Zhao Z."/>
            <person name="Zhang H."/>
            <person name="Liu X."/>
            <person name="Yin C."/>
            <person name="Liu Y."/>
            <person name="Yan H."/>
        </authorList>
    </citation>
    <scope>NUCLEOTIDE SEQUENCE</scope>
    <source>
        <strain evidence="3">NBD5</strain>
    </source>
</reference>
<dbReference type="RefSeq" id="WP_252169046.1">
    <property type="nucleotide sequence ID" value="NZ_CP084933.1"/>
</dbReference>
<keyword evidence="3" id="KW-0614">Plasmid</keyword>
<geneLocation type="plasmid" evidence="3 4">
    <name>p2</name>
</geneLocation>
<evidence type="ECO:0000256" key="1">
    <source>
        <dbReference type="SAM" id="MobiDB-lite"/>
    </source>
</evidence>
<keyword evidence="2" id="KW-0472">Membrane</keyword>
<keyword evidence="4" id="KW-1185">Reference proteome</keyword>